<dbReference type="GO" id="GO:1990238">
    <property type="term" value="F:double-stranded DNA endonuclease activity"/>
    <property type="evidence" value="ECO:0007669"/>
    <property type="project" value="TreeGrafter"/>
</dbReference>
<evidence type="ECO:0000313" key="3">
    <source>
        <dbReference type="EMBL" id="EDP46713.1"/>
    </source>
</evidence>
<name>A8PQ66_9COXI</name>
<dbReference type="InterPro" id="IPR051699">
    <property type="entry name" value="Rpn/YhgA-like_nuclease"/>
</dbReference>
<dbReference type="Proteomes" id="UP000054075">
    <property type="component" value="Unassembled WGS sequence"/>
</dbReference>
<keyword evidence="4" id="KW-1185">Reference proteome</keyword>
<dbReference type="AlphaFoldDB" id="A8PQ66"/>
<protein>
    <recommendedName>
        <fullName evidence="2">Transposase (putative) YhgA-like domain-containing protein</fullName>
    </recommendedName>
</protein>
<proteinExistence type="inferred from homology"/>
<evidence type="ECO:0000256" key="1">
    <source>
        <dbReference type="ARBA" id="ARBA00009787"/>
    </source>
</evidence>
<dbReference type="eggNOG" id="COG5464">
    <property type="taxonomic scope" value="Bacteria"/>
</dbReference>
<dbReference type="STRING" id="59196.RICGR_1437"/>
<dbReference type="EMBL" id="AAQJ02000001">
    <property type="protein sequence ID" value="EDP46713.1"/>
    <property type="molecule type" value="Genomic_DNA"/>
</dbReference>
<gene>
    <name evidence="3" type="ORF">RICGR_1437</name>
</gene>
<reference evidence="3" key="1">
    <citation type="submission" date="2006-04" db="EMBL/GenBank/DDBJ databases">
        <authorList>
            <person name="Seshadri R."/>
            <person name="Federici B.A."/>
        </authorList>
    </citation>
    <scope>NUCLEOTIDE SEQUENCE [LARGE SCALE GENOMIC DNA]</scope>
</reference>
<accession>A8PQ66</accession>
<sequence length="307" mass="35757">MAMTIHQAHDKLFKYSLSKKTIAISFLKSRLSSEIYKLINIETLQLTDKSFVLPEFREIHSDIVYQCQINEKKGYIFFILEHESTAHVELMAFRQLQYTISAMDQYCRQGNKKLPIVLPICVYHGIKSPYPHSQDVYDNFENLQIARQIVFKPFTLIDLTVLSDEELAKDGPAYLMEMLLKHSRAKNFLSILHRRIEFIQSLLNRFGKEYRWFVVKYMINETQDESPNAVEQLVQTLSTAFPEEKNTMMTFAQQLRQEGLEQGLEQGRYEEAIAIAKNLLGDGMSFKAVQRLTGLSEKEVMNLVNKH</sequence>
<dbReference type="NCBIfam" id="TIGR01784">
    <property type="entry name" value="T_den_put_tspse"/>
    <property type="match status" value="1"/>
</dbReference>
<comment type="similarity">
    <text evidence="1">Belongs to the Rpn/YhgA-like nuclease family.</text>
</comment>
<dbReference type="InterPro" id="IPR006842">
    <property type="entry name" value="Transposase_31"/>
</dbReference>
<dbReference type="GO" id="GO:0006310">
    <property type="term" value="P:DNA recombination"/>
    <property type="evidence" value="ECO:0007669"/>
    <property type="project" value="TreeGrafter"/>
</dbReference>
<organism evidence="3 4">
    <name type="scientific">Rickettsiella grylli</name>
    <dbReference type="NCBI Taxonomy" id="59196"/>
    <lineage>
        <taxon>Bacteria</taxon>
        <taxon>Pseudomonadati</taxon>
        <taxon>Pseudomonadota</taxon>
        <taxon>Gammaproteobacteria</taxon>
        <taxon>Legionellales</taxon>
        <taxon>Coxiellaceae</taxon>
        <taxon>Rickettsiella</taxon>
    </lineage>
</organism>
<dbReference type="RefSeq" id="WP_006035685.1">
    <property type="nucleotide sequence ID" value="NZ_AAQJ02000001.1"/>
</dbReference>
<evidence type="ECO:0000259" key="2">
    <source>
        <dbReference type="Pfam" id="PF04754"/>
    </source>
</evidence>
<dbReference type="PANTHER" id="PTHR34611:SF2">
    <property type="entry name" value="INACTIVE RECOMBINATION-PROMOTING NUCLEASE-LIKE PROTEIN RPNE-RELATED"/>
    <property type="match status" value="1"/>
</dbReference>
<comment type="caution">
    <text evidence="3">The sequence shown here is derived from an EMBL/GenBank/DDBJ whole genome shotgun (WGS) entry which is preliminary data.</text>
</comment>
<reference evidence="3" key="2">
    <citation type="submission" date="2007-10" db="EMBL/GenBank/DDBJ databases">
        <authorList>
            <person name="Myers G.S."/>
        </authorList>
    </citation>
    <scope>NUCLEOTIDE SEQUENCE [LARGE SCALE GENOMIC DNA]</scope>
</reference>
<dbReference type="InterPro" id="IPR010106">
    <property type="entry name" value="RpnA"/>
</dbReference>
<feature type="domain" description="Transposase (putative) YhgA-like" evidence="2">
    <location>
        <begin position="8"/>
        <end position="202"/>
    </location>
</feature>
<dbReference type="PANTHER" id="PTHR34611">
    <property type="match status" value="1"/>
</dbReference>
<dbReference type="OrthoDB" id="6532193at2"/>
<dbReference type="Pfam" id="PF04754">
    <property type="entry name" value="Transposase_31"/>
    <property type="match status" value="1"/>
</dbReference>
<evidence type="ECO:0000313" key="4">
    <source>
        <dbReference type="Proteomes" id="UP000054075"/>
    </source>
</evidence>